<dbReference type="PROSITE" id="PS51257">
    <property type="entry name" value="PROKAR_LIPOPROTEIN"/>
    <property type="match status" value="1"/>
</dbReference>
<dbReference type="AlphaFoldDB" id="A0A8H8CEI3"/>
<proteinExistence type="predicted"/>
<organism evidence="2">
    <name type="scientific">Psilocybe cubensis</name>
    <name type="common">Psychedelic mushroom</name>
    <name type="synonym">Stropharia cubensis</name>
    <dbReference type="NCBI Taxonomy" id="181762"/>
    <lineage>
        <taxon>Eukaryota</taxon>
        <taxon>Fungi</taxon>
        <taxon>Dikarya</taxon>
        <taxon>Basidiomycota</taxon>
        <taxon>Agaricomycotina</taxon>
        <taxon>Agaricomycetes</taxon>
        <taxon>Agaricomycetidae</taxon>
        <taxon>Agaricales</taxon>
        <taxon>Agaricineae</taxon>
        <taxon>Strophariaceae</taxon>
        <taxon>Psilocybe</taxon>
    </lineage>
</organism>
<feature type="signal peptide" evidence="1">
    <location>
        <begin position="1"/>
        <end position="23"/>
    </location>
</feature>
<keyword evidence="1" id="KW-0732">Signal</keyword>
<gene>
    <name evidence="2" type="ORF">JR316_013108</name>
</gene>
<protein>
    <submittedName>
        <fullName evidence="2">Uncharacterized protein</fullName>
    </submittedName>
</protein>
<sequence>MHAFRAILFGISVILSSALLVAACSDTNVGGASAQTRLDAMCKVMEVACSDVGHTKPAVSSNAPKTQDPLAAAFAAHVKKHSAKAPGSAAQQQKAAPINLSACPEGYGSCLGECSQYDPSNWEDGGSGAYAGCVLACFFNCVL</sequence>
<reference evidence="2" key="1">
    <citation type="submission" date="2021-02" db="EMBL/GenBank/DDBJ databases">
        <title>Psilocybe cubensis genome.</title>
        <authorList>
            <person name="Mckernan K.J."/>
            <person name="Crawford S."/>
            <person name="Trippe A."/>
            <person name="Kane L.T."/>
            <person name="Mclaughlin S."/>
        </authorList>
    </citation>
    <scope>NUCLEOTIDE SEQUENCE [LARGE SCALE GENOMIC DNA]</scope>
    <source>
        <strain evidence="2">MGC-MH-2018</strain>
    </source>
</reference>
<dbReference type="EMBL" id="JAFIQS010000022">
    <property type="protein sequence ID" value="KAG5161974.1"/>
    <property type="molecule type" value="Genomic_DNA"/>
</dbReference>
<evidence type="ECO:0000256" key="1">
    <source>
        <dbReference type="SAM" id="SignalP"/>
    </source>
</evidence>
<comment type="caution">
    <text evidence="2">The sequence shown here is derived from an EMBL/GenBank/DDBJ whole genome shotgun (WGS) entry which is preliminary data.</text>
</comment>
<feature type="chain" id="PRO_5034349922" evidence="1">
    <location>
        <begin position="24"/>
        <end position="143"/>
    </location>
</feature>
<name>A0A8H8CEI3_PSICU</name>
<evidence type="ECO:0000313" key="2">
    <source>
        <dbReference type="EMBL" id="KAG5161974.1"/>
    </source>
</evidence>
<accession>A0A8H8CEI3</accession>